<gene>
    <name evidence="7" type="ORF">SGCZBJ_16210</name>
</gene>
<dbReference type="InterPro" id="IPR002797">
    <property type="entry name" value="Polysacc_synth"/>
</dbReference>
<keyword evidence="3 6" id="KW-0812">Transmembrane</keyword>
<evidence type="ECO:0000256" key="6">
    <source>
        <dbReference type="SAM" id="Phobius"/>
    </source>
</evidence>
<proteinExistence type="predicted"/>
<comment type="subcellular location">
    <subcellularLocation>
        <location evidence="1">Cell membrane</location>
        <topology evidence="1">Multi-pass membrane protein</topology>
    </subcellularLocation>
</comment>
<dbReference type="Proteomes" id="UP000234479">
    <property type="component" value="Unassembled WGS sequence"/>
</dbReference>
<dbReference type="GO" id="GO:0005886">
    <property type="term" value="C:plasma membrane"/>
    <property type="evidence" value="ECO:0007669"/>
    <property type="project" value="UniProtKB-SubCell"/>
</dbReference>
<protein>
    <submittedName>
        <fullName evidence="7">Teichoic acid transporter</fullName>
    </submittedName>
</protein>
<feature type="transmembrane region" description="Helical" evidence="6">
    <location>
        <begin position="146"/>
        <end position="167"/>
    </location>
</feature>
<evidence type="ECO:0000313" key="7">
    <source>
        <dbReference type="EMBL" id="PLR23311.1"/>
    </source>
</evidence>
<evidence type="ECO:0000313" key="8">
    <source>
        <dbReference type="Proteomes" id="UP000234479"/>
    </source>
</evidence>
<keyword evidence="4 6" id="KW-1133">Transmembrane helix</keyword>
<dbReference type="Pfam" id="PF01943">
    <property type="entry name" value="Polysacc_synt"/>
    <property type="match status" value="1"/>
</dbReference>
<name>A0A2N5DB73_9CAUL</name>
<dbReference type="OrthoDB" id="493991at2"/>
<feature type="transmembrane region" description="Helical" evidence="6">
    <location>
        <begin position="109"/>
        <end position="134"/>
    </location>
</feature>
<evidence type="ECO:0000256" key="1">
    <source>
        <dbReference type="ARBA" id="ARBA00004651"/>
    </source>
</evidence>
<feature type="transmembrane region" description="Helical" evidence="6">
    <location>
        <begin position="328"/>
        <end position="350"/>
    </location>
</feature>
<dbReference type="InterPro" id="IPR050833">
    <property type="entry name" value="Poly_Biosynth_Transport"/>
</dbReference>
<dbReference type="AlphaFoldDB" id="A0A2N5DB73"/>
<feature type="transmembrane region" description="Helical" evidence="6">
    <location>
        <begin position="423"/>
        <end position="441"/>
    </location>
</feature>
<comment type="caution">
    <text evidence="7">The sequence shown here is derived from an EMBL/GenBank/DDBJ whole genome shotgun (WGS) entry which is preliminary data.</text>
</comment>
<feature type="transmembrane region" description="Helical" evidence="6">
    <location>
        <begin position="264"/>
        <end position="284"/>
    </location>
</feature>
<keyword evidence="8" id="KW-1185">Reference proteome</keyword>
<evidence type="ECO:0000256" key="2">
    <source>
        <dbReference type="ARBA" id="ARBA00022475"/>
    </source>
</evidence>
<feature type="transmembrane region" description="Helical" evidence="6">
    <location>
        <begin position="203"/>
        <end position="226"/>
    </location>
</feature>
<feature type="transmembrane region" description="Helical" evidence="6">
    <location>
        <begin position="362"/>
        <end position="382"/>
    </location>
</feature>
<evidence type="ECO:0000256" key="4">
    <source>
        <dbReference type="ARBA" id="ARBA00022989"/>
    </source>
</evidence>
<dbReference type="PANTHER" id="PTHR30250:SF31">
    <property type="entry name" value="INNER MEMBRANE PROTEIN YGHQ"/>
    <property type="match status" value="1"/>
</dbReference>
<keyword evidence="2" id="KW-1003">Cell membrane</keyword>
<feature type="transmembrane region" description="Helical" evidence="6">
    <location>
        <begin position="179"/>
        <end position="197"/>
    </location>
</feature>
<sequence>MSDAPTKDASPKDAASKDATKVNPLARMLANVGALLSGRGLNAIVGLAYIAVTTRSLGIEVFGFLTLINAFAQALGEMAKFQSWQTVVQYGAKPLMDGDRKTFQQVMRFALVLDGIGAVAGVAIGVAGSLLFSHYMGWPDELAPEAALYCLSIGVMTSATGVGLLRLFDRFRMLAAEQVVSSIVRLIGCAIAAATEAPIEMFLLAWAAGTVASFLYVAIIAVWSLLQRGLLDGFSLFGPLGVGLPGVWRFAWATNFSSTIEVGFTHVLTLAIGALVGPAPAAMWRVGRQVADGMAKPARLMLPALHPEFARLRAQKDDAAMLRLARQIALIGGGVAGVLLLVCLLAGPWLLTVIMGAEYASAAGIMSWQVAAAAISIMALPIEPMLVSMHAAGAALRVRIVVIAIYFAALVPLLQIFDLTGAGAALVLASTCMAIGMFITLRSRLAAEAAAEREDKSAVMLEQTCAEPLNERKGDPQ</sequence>
<reference evidence="7 8" key="1">
    <citation type="submission" date="2017-12" db="EMBL/GenBank/DDBJ databases">
        <title>The genome sequence of Caulobacter sp. 410.</title>
        <authorList>
            <person name="Gao J."/>
            <person name="Mao X."/>
            <person name="Sun J."/>
        </authorList>
    </citation>
    <scope>NUCLEOTIDE SEQUENCE [LARGE SCALE GENOMIC DNA]</scope>
    <source>
        <strain evidence="7 8">410</strain>
    </source>
</reference>
<evidence type="ECO:0000256" key="5">
    <source>
        <dbReference type="ARBA" id="ARBA00023136"/>
    </source>
</evidence>
<feature type="transmembrane region" description="Helical" evidence="6">
    <location>
        <begin position="233"/>
        <end position="252"/>
    </location>
</feature>
<organism evidence="7 8">
    <name type="scientific">Caulobacter zeae</name>
    <dbReference type="NCBI Taxonomy" id="2055137"/>
    <lineage>
        <taxon>Bacteria</taxon>
        <taxon>Pseudomonadati</taxon>
        <taxon>Pseudomonadota</taxon>
        <taxon>Alphaproteobacteria</taxon>
        <taxon>Caulobacterales</taxon>
        <taxon>Caulobacteraceae</taxon>
        <taxon>Caulobacter</taxon>
    </lineage>
</organism>
<dbReference type="PANTHER" id="PTHR30250">
    <property type="entry name" value="PST FAMILY PREDICTED COLANIC ACID TRANSPORTER"/>
    <property type="match status" value="1"/>
</dbReference>
<feature type="transmembrane region" description="Helical" evidence="6">
    <location>
        <begin position="394"/>
        <end position="417"/>
    </location>
</feature>
<dbReference type="EMBL" id="PJRS01000033">
    <property type="protein sequence ID" value="PLR23311.1"/>
    <property type="molecule type" value="Genomic_DNA"/>
</dbReference>
<keyword evidence="5 6" id="KW-0472">Membrane</keyword>
<accession>A0A2N5DB73</accession>
<evidence type="ECO:0000256" key="3">
    <source>
        <dbReference type="ARBA" id="ARBA00022692"/>
    </source>
</evidence>